<dbReference type="EMBL" id="CAJVQC010039696">
    <property type="protein sequence ID" value="CAG8769142.1"/>
    <property type="molecule type" value="Genomic_DNA"/>
</dbReference>
<proteinExistence type="predicted"/>
<comment type="caution">
    <text evidence="1">The sequence shown here is derived from an EMBL/GenBank/DDBJ whole genome shotgun (WGS) entry which is preliminary data.</text>
</comment>
<evidence type="ECO:0000313" key="2">
    <source>
        <dbReference type="Proteomes" id="UP000789920"/>
    </source>
</evidence>
<feature type="non-terminal residue" evidence="1">
    <location>
        <position position="1"/>
    </location>
</feature>
<name>A0ACA9QYE4_9GLOM</name>
<accession>A0ACA9QYE4</accession>
<protein>
    <submittedName>
        <fullName evidence="1">33991_t:CDS:1</fullName>
    </submittedName>
</protein>
<evidence type="ECO:0000313" key="1">
    <source>
        <dbReference type="EMBL" id="CAG8769142.1"/>
    </source>
</evidence>
<feature type="non-terminal residue" evidence="1">
    <location>
        <position position="174"/>
    </location>
</feature>
<sequence length="174" mass="19382">ATFLKVNKITKIEEAPDGDKLLEFNANCPQYPETSTVESSVFHIGKYVSNLLGSAMDTAIKDFIECDLIYIKPEIISVFPSKNNIDATNSSAPDPDRGLSLRSSTLISMGQRSLSKLNLGGKNGNPRQAIGKNDVLLGNRFFIRRELSFYIRAPFNNEWICIDPELSRPINLKT</sequence>
<keyword evidence="2" id="KW-1185">Reference proteome</keyword>
<reference evidence="1" key="1">
    <citation type="submission" date="2021-06" db="EMBL/GenBank/DDBJ databases">
        <authorList>
            <person name="Kallberg Y."/>
            <person name="Tangrot J."/>
            <person name="Rosling A."/>
        </authorList>
    </citation>
    <scope>NUCLEOTIDE SEQUENCE</scope>
    <source>
        <strain evidence="1">MA461A</strain>
    </source>
</reference>
<organism evidence="1 2">
    <name type="scientific">Racocetra persica</name>
    <dbReference type="NCBI Taxonomy" id="160502"/>
    <lineage>
        <taxon>Eukaryota</taxon>
        <taxon>Fungi</taxon>
        <taxon>Fungi incertae sedis</taxon>
        <taxon>Mucoromycota</taxon>
        <taxon>Glomeromycotina</taxon>
        <taxon>Glomeromycetes</taxon>
        <taxon>Diversisporales</taxon>
        <taxon>Gigasporaceae</taxon>
        <taxon>Racocetra</taxon>
    </lineage>
</organism>
<dbReference type="Proteomes" id="UP000789920">
    <property type="component" value="Unassembled WGS sequence"/>
</dbReference>
<gene>
    <name evidence="1" type="ORF">RPERSI_LOCUS16186</name>
</gene>